<dbReference type="InterPro" id="IPR024788">
    <property type="entry name" value="Malectin-like_Carb-bd_dom"/>
</dbReference>
<dbReference type="Pfam" id="PF12819">
    <property type="entry name" value="Malectin_like"/>
    <property type="match status" value="1"/>
</dbReference>
<dbReference type="PANTHER" id="PTHR45631:SF44">
    <property type="entry name" value="CARBOHYDRATE-BINDING PROTEIN OF THE ER PROTEIN"/>
    <property type="match status" value="1"/>
</dbReference>
<dbReference type="InterPro" id="IPR025875">
    <property type="entry name" value="Leu-rich_rpt_4"/>
</dbReference>
<keyword evidence="7" id="KW-0472">Membrane</keyword>
<organism evidence="11 12">
    <name type="scientific">Canna indica</name>
    <name type="common">Indian-shot</name>
    <dbReference type="NCBI Taxonomy" id="4628"/>
    <lineage>
        <taxon>Eukaryota</taxon>
        <taxon>Viridiplantae</taxon>
        <taxon>Streptophyta</taxon>
        <taxon>Embryophyta</taxon>
        <taxon>Tracheophyta</taxon>
        <taxon>Spermatophyta</taxon>
        <taxon>Magnoliopsida</taxon>
        <taxon>Liliopsida</taxon>
        <taxon>Zingiberales</taxon>
        <taxon>Cannaceae</taxon>
        <taxon>Canna</taxon>
    </lineage>
</organism>
<protein>
    <submittedName>
        <fullName evidence="11">Leucine-rich repeat receptor-like serine/threonine-protein kinase</fullName>
    </submittedName>
</protein>
<keyword evidence="6" id="KW-1133">Transmembrane helix</keyword>
<feature type="chain" id="PRO_5043039760" evidence="9">
    <location>
        <begin position="22"/>
        <end position="514"/>
    </location>
</feature>
<keyword evidence="12" id="KW-1185">Reference proteome</keyword>
<dbReference type="PRINTS" id="PR00019">
    <property type="entry name" value="LEURICHRPT"/>
</dbReference>
<proteinExistence type="predicted"/>
<evidence type="ECO:0000259" key="10">
    <source>
        <dbReference type="Pfam" id="PF12819"/>
    </source>
</evidence>
<dbReference type="GO" id="GO:0016301">
    <property type="term" value="F:kinase activity"/>
    <property type="evidence" value="ECO:0007669"/>
    <property type="project" value="UniProtKB-KW"/>
</dbReference>
<evidence type="ECO:0000256" key="5">
    <source>
        <dbReference type="ARBA" id="ARBA00022737"/>
    </source>
</evidence>
<evidence type="ECO:0000313" key="12">
    <source>
        <dbReference type="Proteomes" id="UP001327560"/>
    </source>
</evidence>
<feature type="domain" description="Malectin-like" evidence="10">
    <location>
        <begin position="30"/>
        <end position="332"/>
    </location>
</feature>
<keyword evidence="11" id="KW-0418">Kinase</keyword>
<keyword evidence="5" id="KW-0677">Repeat</keyword>
<name>A0AAQ3KWB2_9LILI</name>
<dbReference type="Gene3D" id="3.80.10.10">
    <property type="entry name" value="Ribonuclease Inhibitor"/>
    <property type="match status" value="1"/>
</dbReference>
<dbReference type="GO" id="GO:0016020">
    <property type="term" value="C:membrane"/>
    <property type="evidence" value="ECO:0007669"/>
    <property type="project" value="UniProtKB-SubCell"/>
</dbReference>
<evidence type="ECO:0000256" key="2">
    <source>
        <dbReference type="ARBA" id="ARBA00022614"/>
    </source>
</evidence>
<dbReference type="PANTHER" id="PTHR45631">
    <property type="entry name" value="OS07G0107800 PROTEIN-RELATED"/>
    <property type="match status" value="1"/>
</dbReference>
<sequence>MATTLFLPLLLQLIFLSLVSSASSSNFTSIDCGASGSYKDKSGIEWETDKDYIVNGDSHVVESPDSVPEPLKTLRAFSSRKKNCYPIPVPGGGRVLVRATFYYGNYDKKRSPPTFALQFDANSWTTVVTSLDRLVQHEAIYDVFAEGTAVCVAQTEPGQMPFVTAIELRTLEAGMYDSVDSSYALYPSDAYDRIWAPYAASGGLVPAKSDTSVMDPTTVKDNPPADVLFNAVSAENGSTDIVLHLSMLPADNPVFAYVNLYFAGMSQLGSNENNSFQIYVDNEIMGTTINPPYQSAAECWILVTDASASTNITLRATPEATLPPLISAMEVFVARDGLSNGTDASDVEGLIALQQKFEVLQEWNGDPCLPAKYNVEWVGCSSSHVTPRVTALYLSGYGLSGDLPDFSTLTALETIDLSNNSITGNIPEFLGKLPNLKELNLGDNKLTGAIPSSLLKNKNIKLITCGNPDLSSSNGQKTCNNTPSSASHPNSSKIIKSSVLTVISFFLIVIVIMS</sequence>
<feature type="region of interest" description="Disordered" evidence="8">
    <location>
        <begin position="472"/>
        <end position="491"/>
    </location>
</feature>
<evidence type="ECO:0000256" key="4">
    <source>
        <dbReference type="ARBA" id="ARBA00022729"/>
    </source>
</evidence>
<dbReference type="SUPFAM" id="SSF52058">
    <property type="entry name" value="L domain-like"/>
    <property type="match status" value="1"/>
</dbReference>
<feature type="signal peptide" evidence="9">
    <location>
        <begin position="1"/>
        <end position="21"/>
    </location>
</feature>
<dbReference type="AlphaFoldDB" id="A0AAQ3KWB2"/>
<evidence type="ECO:0000256" key="9">
    <source>
        <dbReference type="SAM" id="SignalP"/>
    </source>
</evidence>
<evidence type="ECO:0000256" key="1">
    <source>
        <dbReference type="ARBA" id="ARBA00004167"/>
    </source>
</evidence>
<accession>A0AAQ3KWB2</accession>
<evidence type="ECO:0000256" key="6">
    <source>
        <dbReference type="ARBA" id="ARBA00022989"/>
    </source>
</evidence>
<keyword evidence="3" id="KW-0812">Transmembrane</keyword>
<keyword evidence="4 9" id="KW-0732">Signal</keyword>
<dbReference type="InterPro" id="IPR032675">
    <property type="entry name" value="LRR_dom_sf"/>
</dbReference>
<dbReference type="FunFam" id="3.80.10.10:FF:000129">
    <property type="entry name" value="Leucine-rich repeat receptor-like kinase"/>
    <property type="match status" value="1"/>
</dbReference>
<reference evidence="11 12" key="1">
    <citation type="submission" date="2023-10" db="EMBL/GenBank/DDBJ databases">
        <title>Chromosome-scale genome assembly provides insights into flower coloration mechanisms of Canna indica.</title>
        <authorList>
            <person name="Li C."/>
        </authorList>
    </citation>
    <scope>NUCLEOTIDE SEQUENCE [LARGE SCALE GENOMIC DNA]</scope>
    <source>
        <tissue evidence="11">Flower</tissue>
    </source>
</reference>
<evidence type="ECO:0000256" key="3">
    <source>
        <dbReference type="ARBA" id="ARBA00022692"/>
    </source>
</evidence>
<evidence type="ECO:0000256" key="8">
    <source>
        <dbReference type="SAM" id="MobiDB-lite"/>
    </source>
</evidence>
<keyword evidence="11" id="KW-0808">Transferase</keyword>
<keyword evidence="2" id="KW-0433">Leucine-rich repeat</keyword>
<gene>
    <name evidence="11" type="ORF">Cni_G25044</name>
</gene>
<dbReference type="Proteomes" id="UP001327560">
    <property type="component" value="Chromosome 8"/>
</dbReference>
<comment type="subcellular location">
    <subcellularLocation>
        <location evidence="1">Membrane</location>
        <topology evidence="1">Single-pass membrane protein</topology>
    </subcellularLocation>
</comment>
<evidence type="ECO:0000256" key="7">
    <source>
        <dbReference type="ARBA" id="ARBA00023136"/>
    </source>
</evidence>
<dbReference type="EMBL" id="CP136897">
    <property type="protein sequence ID" value="WOL16257.1"/>
    <property type="molecule type" value="Genomic_DNA"/>
</dbReference>
<evidence type="ECO:0000313" key="11">
    <source>
        <dbReference type="EMBL" id="WOL16257.1"/>
    </source>
</evidence>
<keyword evidence="11" id="KW-0675">Receptor</keyword>
<dbReference type="Pfam" id="PF12799">
    <property type="entry name" value="LRR_4"/>
    <property type="match status" value="1"/>
</dbReference>